<organism evidence="3 4">
    <name type="scientific">Erythrobacter mangrovi</name>
    <dbReference type="NCBI Taxonomy" id="2739433"/>
    <lineage>
        <taxon>Bacteria</taxon>
        <taxon>Pseudomonadati</taxon>
        <taxon>Pseudomonadota</taxon>
        <taxon>Alphaproteobacteria</taxon>
        <taxon>Sphingomonadales</taxon>
        <taxon>Erythrobacteraceae</taxon>
        <taxon>Erythrobacter/Porphyrobacter group</taxon>
        <taxon>Erythrobacter</taxon>
    </lineage>
</organism>
<keyword evidence="2" id="KW-0472">Membrane</keyword>
<dbReference type="Proteomes" id="UP000504693">
    <property type="component" value="Chromosome"/>
</dbReference>
<name>A0A7D4BSV7_9SPHN</name>
<evidence type="ECO:0000313" key="4">
    <source>
        <dbReference type="Proteomes" id="UP000504693"/>
    </source>
</evidence>
<dbReference type="EMBL" id="CP053921">
    <property type="protein sequence ID" value="QKG70227.1"/>
    <property type="molecule type" value="Genomic_DNA"/>
</dbReference>
<feature type="region of interest" description="Disordered" evidence="1">
    <location>
        <begin position="68"/>
        <end position="119"/>
    </location>
</feature>
<sequence>MVHETHRRRGQPIIFLGSLFVGWAVLRVLVWEPPQPASANPLDVSGTAKDASLPIRTAETKLGQVSVRLSSPAGLRPSRRDVRQWESDPRATHIPTLEPPPHSPKEEARQPFGSHILGEPGIAMLPAPKTFADSPGTVGPDPAIRVQLAGPARQAGAKRWRIDAWLVLRRDSETLGTSGDRPASYGASQAGAVLSYRLAPATRLEPAAYVRTSKALVTNGESEGAVGIRVRPFANVPAYAHAEVRAVDSGGAVELRPATFVSSGLSDVPLGLGFEGEGYVQAGYVAGDFATGFVDGRVTAVHSVVRGETASLGAGFGVWGGAQRGSERLDFGPSLQVAFRLGHVPARIAADYRIRVAGNARPDTGVAITLSTGF</sequence>
<dbReference type="RefSeq" id="WP_173212112.1">
    <property type="nucleotide sequence ID" value="NZ_CP053921.1"/>
</dbReference>
<keyword evidence="2" id="KW-0812">Transmembrane</keyword>
<proteinExistence type="predicted"/>
<accession>A0A7D4BSV7</accession>
<evidence type="ECO:0000256" key="2">
    <source>
        <dbReference type="SAM" id="Phobius"/>
    </source>
</evidence>
<dbReference type="AlphaFoldDB" id="A0A7D4BSV7"/>
<protein>
    <submittedName>
        <fullName evidence="3">Uncharacterized protein</fullName>
    </submittedName>
</protein>
<gene>
    <name evidence="3" type="ORF">HQR01_01920</name>
</gene>
<feature type="transmembrane region" description="Helical" evidence="2">
    <location>
        <begin position="12"/>
        <end position="31"/>
    </location>
</feature>
<keyword evidence="4" id="KW-1185">Reference proteome</keyword>
<keyword evidence="2" id="KW-1133">Transmembrane helix</keyword>
<feature type="compositionally biased region" description="Basic and acidic residues" evidence="1">
    <location>
        <begin position="78"/>
        <end position="91"/>
    </location>
</feature>
<evidence type="ECO:0000313" key="3">
    <source>
        <dbReference type="EMBL" id="QKG70227.1"/>
    </source>
</evidence>
<dbReference type="KEGG" id="emv:HQR01_01920"/>
<evidence type="ECO:0000256" key="1">
    <source>
        <dbReference type="SAM" id="MobiDB-lite"/>
    </source>
</evidence>
<reference evidence="3 4" key="1">
    <citation type="submission" date="2020-05" db="EMBL/GenBank/DDBJ databases">
        <title>Erythrobacter mangrovi sp. nov., isolated from rhizosphere soil of mangrove plant (Kandelia candel).</title>
        <authorList>
            <person name="Ye Y.H."/>
        </authorList>
    </citation>
    <scope>NUCLEOTIDE SEQUENCE [LARGE SCALE GENOMIC DNA]</scope>
    <source>
        <strain evidence="3 4">EB310</strain>
    </source>
</reference>